<dbReference type="EMBL" id="FZQP02001338">
    <property type="protein sequence ID" value="VVC92591.1"/>
    <property type="molecule type" value="Genomic_DNA"/>
</dbReference>
<dbReference type="AlphaFoldDB" id="A0A5E4Q5H9"/>
<name>A0A5E4Q5H9_9NEOP</name>
<protein>
    <submittedName>
        <fullName evidence="1">Uncharacterized protein</fullName>
    </submittedName>
</protein>
<reference evidence="1 2" key="1">
    <citation type="submission" date="2017-07" db="EMBL/GenBank/DDBJ databases">
        <authorList>
            <person name="Talla V."/>
            <person name="Backstrom N."/>
        </authorList>
    </citation>
    <scope>NUCLEOTIDE SEQUENCE [LARGE SCALE GENOMIC DNA]</scope>
</reference>
<accession>A0A5E4Q5H9</accession>
<proteinExistence type="predicted"/>
<dbReference type="Proteomes" id="UP000324832">
    <property type="component" value="Unassembled WGS sequence"/>
</dbReference>
<sequence>MFTVICAGSTGNFGATPIYLRIRILINFLNTEYSVYSYYTWSKNRCSALSFTIRLTVKIVWYHINFNLWFTSHRFPGFSSCSNQETAYSVVER</sequence>
<keyword evidence="2" id="KW-1185">Reference proteome</keyword>
<evidence type="ECO:0000313" key="2">
    <source>
        <dbReference type="Proteomes" id="UP000324832"/>
    </source>
</evidence>
<gene>
    <name evidence="1" type="ORF">LSINAPIS_LOCUS4997</name>
</gene>
<organism evidence="1 2">
    <name type="scientific">Leptidea sinapis</name>
    <dbReference type="NCBI Taxonomy" id="189913"/>
    <lineage>
        <taxon>Eukaryota</taxon>
        <taxon>Metazoa</taxon>
        <taxon>Ecdysozoa</taxon>
        <taxon>Arthropoda</taxon>
        <taxon>Hexapoda</taxon>
        <taxon>Insecta</taxon>
        <taxon>Pterygota</taxon>
        <taxon>Neoptera</taxon>
        <taxon>Endopterygota</taxon>
        <taxon>Lepidoptera</taxon>
        <taxon>Glossata</taxon>
        <taxon>Ditrysia</taxon>
        <taxon>Papilionoidea</taxon>
        <taxon>Pieridae</taxon>
        <taxon>Dismorphiinae</taxon>
        <taxon>Leptidea</taxon>
    </lineage>
</organism>
<evidence type="ECO:0000313" key="1">
    <source>
        <dbReference type="EMBL" id="VVC92591.1"/>
    </source>
</evidence>